<dbReference type="Gene3D" id="3.30.360.10">
    <property type="entry name" value="Dihydrodipicolinate Reductase, domain 2"/>
    <property type="match status" value="1"/>
</dbReference>
<dbReference type="InterPro" id="IPR019811">
    <property type="entry name" value="HDH_CS"/>
</dbReference>
<dbReference type="PANTHER" id="PTHR43331:SF1">
    <property type="entry name" value="HOMOSERINE DEHYDROGENASE"/>
    <property type="match status" value="1"/>
</dbReference>
<evidence type="ECO:0000256" key="12">
    <source>
        <dbReference type="PIRSR" id="PIRSR000098-2"/>
    </source>
</evidence>
<dbReference type="Pfam" id="PF00742">
    <property type="entry name" value="Homoserine_dh"/>
    <property type="match status" value="1"/>
</dbReference>
<dbReference type="Pfam" id="PF01842">
    <property type="entry name" value="ACT"/>
    <property type="match status" value="1"/>
</dbReference>
<comment type="similarity">
    <text evidence="3 14">Belongs to the homoserine dehydrogenase family.</text>
</comment>
<feature type="binding site" evidence="12">
    <location>
        <position position="191"/>
    </location>
    <ligand>
        <name>L-homoserine</name>
        <dbReference type="ChEBI" id="CHEBI:57476"/>
    </ligand>
</feature>
<dbReference type="PROSITE" id="PS51671">
    <property type="entry name" value="ACT"/>
    <property type="match status" value="1"/>
</dbReference>
<keyword evidence="10 13" id="KW-0486">Methionine biosynthesis</keyword>
<dbReference type="InterPro" id="IPR045865">
    <property type="entry name" value="ACT-like_dom_sf"/>
</dbReference>
<sequence>MASPIRLGMIGCGVVGSGLLRLLLQRARDVETAVGAPLRVTRIAVANPKKSREVDLTGIEVGADAMAVAGSEDIDLLVELMGGAERSLPPVERALTRGIAVVTANKHLISLHGASLETLAARSGATLRYEASVGGVIPILQSLDHGLRTERFTLLVGILNGTTNYILSTMEREGRDFAEALEAARKLGFAEADPSLDLSGADTAQKLTILARRAFRVPLEHGSVPTEGIVGMELEDLRQADRFGYTAKLLGIAIRTPAGLDLRVHPAFIPKRYLLATVRDEFNAVYLRGEAAGSMLLYGKGAGGQATAQAVLGDVIASAREWSWRRAAGVMGAGGPGEARATAGKGNAARADREREGDERLPLDEVRTKYYLRLLVEDRPGVLAQVANRLAAAGVSVAQVFQEPGVRGEASITMLTHEARDKDARDAVKGISELPTIRKTPRAVRIFDI</sequence>
<dbReference type="SUPFAM" id="SSF55021">
    <property type="entry name" value="ACT-like"/>
    <property type="match status" value="1"/>
</dbReference>
<comment type="pathway">
    <text evidence="1 13">Amino-acid biosynthesis; L-threonine biosynthesis; L-threonine from L-aspartate: step 3/5.</text>
</comment>
<evidence type="ECO:0000256" key="1">
    <source>
        <dbReference type="ARBA" id="ARBA00005056"/>
    </source>
</evidence>
<dbReference type="InterPro" id="IPR005106">
    <property type="entry name" value="Asp/hSer_DH_NAD-bd"/>
</dbReference>
<feature type="compositionally biased region" description="Basic and acidic residues" evidence="15">
    <location>
        <begin position="350"/>
        <end position="359"/>
    </location>
</feature>
<gene>
    <name evidence="17" type="ORF">E6K79_10095</name>
</gene>
<dbReference type="FunFam" id="3.30.360.10:FF:000005">
    <property type="entry name" value="Homoserine dehydrogenase"/>
    <property type="match status" value="1"/>
</dbReference>
<dbReference type="GO" id="GO:0004412">
    <property type="term" value="F:homoserine dehydrogenase activity"/>
    <property type="evidence" value="ECO:0007669"/>
    <property type="project" value="UniProtKB-EC"/>
</dbReference>
<keyword evidence="6 13" id="KW-0028">Amino-acid biosynthesis</keyword>
<feature type="active site" description="Proton donor" evidence="11">
    <location>
        <position position="206"/>
    </location>
</feature>
<dbReference type="PROSITE" id="PS01042">
    <property type="entry name" value="HOMOSER_DHGENASE"/>
    <property type="match status" value="1"/>
</dbReference>
<evidence type="ECO:0000313" key="18">
    <source>
        <dbReference type="Proteomes" id="UP000317691"/>
    </source>
</evidence>
<evidence type="ECO:0000256" key="4">
    <source>
        <dbReference type="ARBA" id="ARBA00013213"/>
    </source>
</evidence>
<dbReference type="PANTHER" id="PTHR43331">
    <property type="entry name" value="HOMOSERINE DEHYDROGENASE"/>
    <property type="match status" value="1"/>
</dbReference>
<evidence type="ECO:0000313" key="17">
    <source>
        <dbReference type="EMBL" id="TMQ63420.1"/>
    </source>
</evidence>
<evidence type="ECO:0000256" key="14">
    <source>
        <dbReference type="RuleBase" id="RU004171"/>
    </source>
</evidence>
<dbReference type="InterPro" id="IPR036291">
    <property type="entry name" value="NAD(P)-bd_dom_sf"/>
</dbReference>
<proteinExistence type="inferred from homology"/>
<dbReference type="NCBIfam" id="NF004976">
    <property type="entry name" value="PRK06349.1"/>
    <property type="match status" value="1"/>
</dbReference>
<dbReference type="InterPro" id="IPR001342">
    <property type="entry name" value="HDH_cat"/>
</dbReference>
<evidence type="ECO:0000256" key="10">
    <source>
        <dbReference type="ARBA" id="ARBA00023167"/>
    </source>
</evidence>
<dbReference type="Gene3D" id="3.40.50.720">
    <property type="entry name" value="NAD(P)-binding Rossmann-like Domain"/>
    <property type="match status" value="1"/>
</dbReference>
<dbReference type="UniPathway" id="UPA00051">
    <property type="reaction ID" value="UER00465"/>
</dbReference>
<evidence type="ECO:0000256" key="7">
    <source>
        <dbReference type="ARBA" id="ARBA00022697"/>
    </source>
</evidence>
<dbReference type="SUPFAM" id="SSF55347">
    <property type="entry name" value="Glyceraldehyde-3-phosphate dehydrogenase-like, C-terminal domain"/>
    <property type="match status" value="1"/>
</dbReference>
<keyword evidence="7 13" id="KW-0791">Threonine biosynthesis</keyword>
<dbReference type="Pfam" id="PF03447">
    <property type="entry name" value="NAD_binding_3"/>
    <property type="match status" value="1"/>
</dbReference>
<dbReference type="EMBL" id="VBOZ01000031">
    <property type="protein sequence ID" value="TMQ63420.1"/>
    <property type="molecule type" value="Genomic_DNA"/>
</dbReference>
<dbReference type="UniPathway" id="UPA00050">
    <property type="reaction ID" value="UER00063"/>
</dbReference>
<evidence type="ECO:0000256" key="6">
    <source>
        <dbReference type="ARBA" id="ARBA00022605"/>
    </source>
</evidence>
<dbReference type="GO" id="GO:0009088">
    <property type="term" value="P:threonine biosynthetic process"/>
    <property type="evidence" value="ECO:0007669"/>
    <property type="project" value="UniProtKB-UniPathway"/>
</dbReference>
<dbReference type="Proteomes" id="UP000317691">
    <property type="component" value="Unassembled WGS sequence"/>
</dbReference>
<protein>
    <recommendedName>
        <fullName evidence="5 13">Homoserine dehydrogenase</fullName>
        <ecNumber evidence="4 13">1.1.1.3</ecNumber>
    </recommendedName>
</protein>
<dbReference type="CDD" id="cd04881">
    <property type="entry name" value="ACT_HSDH-Hom"/>
    <property type="match status" value="1"/>
</dbReference>
<comment type="pathway">
    <text evidence="2 13">Amino-acid biosynthesis; L-methionine biosynthesis via de novo pathway; L-homoserine from L-aspartate: step 3/3.</text>
</comment>
<comment type="catalytic activity">
    <reaction evidence="13">
        <text>L-homoserine + NADP(+) = L-aspartate 4-semialdehyde + NADPH + H(+)</text>
        <dbReference type="Rhea" id="RHEA:15761"/>
        <dbReference type="ChEBI" id="CHEBI:15378"/>
        <dbReference type="ChEBI" id="CHEBI:57476"/>
        <dbReference type="ChEBI" id="CHEBI:57783"/>
        <dbReference type="ChEBI" id="CHEBI:58349"/>
        <dbReference type="ChEBI" id="CHEBI:537519"/>
        <dbReference type="EC" id="1.1.1.3"/>
    </reaction>
</comment>
<dbReference type="Gene3D" id="3.30.70.260">
    <property type="match status" value="1"/>
</dbReference>
<feature type="binding site" evidence="12">
    <location>
        <begin position="10"/>
        <end position="17"/>
    </location>
    <ligand>
        <name>NADP(+)</name>
        <dbReference type="ChEBI" id="CHEBI:58349"/>
    </ligand>
</feature>
<dbReference type="AlphaFoldDB" id="A0A538TIG8"/>
<evidence type="ECO:0000259" key="16">
    <source>
        <dbReference type="PROSITE" id="PS51671"/>
    </source>
</evidence>
<dbReference type="InterPro" id="IPR002912">
    <property type="entry name" value="ACT_dom"/>
</dbReference>
<reference evidence="17 18" key="1">
    <citation type="journal article" date="2019" name="Nat. Microbiol.">
        <title>Mediterranean grassland soil C-N compound turnover is dependent on rainfall and depth, and is mediated by genomically divergent microorganisms.</title>
        <authorList>
            <person name="Diamond S."/>
            <person name="Andeer P.F."/>
            <person name="Li Z."/>
            <person name="Crits-Christoph A."/>
            <person name="Burstein D."/>
            <person name="Anantharaman K."/>
            <person name="Lane K.R."/>
            <person name="Thomas B.C."/>
            <person name="Pan C."/>
            <person name="Northen T.R."/>
            <person name="Banfield J.F."/>
        </authorList>
    </citation>
    <scope>NUCLEOTIDE SEQUENCE [LARGE SCALE GENOMIC DNA]</scope>
    <source>
        <strain evidence="17">WS_9</strain>
    </source>
</reference>
<evidence type="ECO:0000256" key="9">
    <source>
        <dbReference type="ARBA" id="ARBA00023002"/>
    </source>
</evidence>
<dbReference type="SUPFAM" id="SSF51735">
    <property type="entry name" value="NAD(P)-binding Rossmann-fold domains"/>
    <property type="match status" value="1"/>
</dbReference>
<feature type="domain" description="ACT" evidence="16">
    <location>
        <begin position="371"/>
        <end position="445"/>
    </location>
</feature>
<evidence type="ECO:0000256" key="11">
    <source>
        <dbReference type="PIRSR" id="PIRSR000098-1"/>
    </source>
</evidence>
<comment type="caution">
    <text evidence="17">The sequence shown here is derived from an EMBL/GenBank/DDBJ whole genome shotgun (WGS) entry which is preliminary data.</text>
</comment>
<dbReference type="InterPro" id="IPR016204">
    <property type="entry name" value="HDH"/>
</dbReference>
<keyword evidence="8 12" id="KW-0521">NADP</keyword>
<evidence type="ECO:0000256" key="5">
    <source>
        <dbReference type="ARBA" id="ARBA00013376"/>
    </source>
</evidence>
<feature type="region of interest" description="Disordered" evidence="15">
    <location>
        <begin position="331"/>
        <end position="359"/>
    </location>
</feature>
<feature type="binding site" evidence="12">
    <location>
        <position position="106"/>
    </location>
    <ligand>
        <name>NADPH</name>
        <dbReference type="ChEBI" id="CHEBI:57783"/>
    </ligand>
</feature>
<keyword evidence="9 13" id="KW-0560">Oxidoreductase</keyword>
<evidence type="ECO:0000256" key="2">
    <source>
        <dbReference type="ARBA" id="ARBA00005062"/>
    </source>
</evidence>
<evidence type="ECO:0000256" key="15">
    <source>
        <dbReference type="SAM" id="MobiDB-lite"/>
    </source>
</evidence>
<evidence type="ECO:0000256" key="13">
    <source>
        <dbReference type="RuleBase" id="RU000579"/>
    </source>
</evidence>
<dbReference type="GO" id="GO:0050661">
    <property type="term" value="F:NADP binding"/>
    <property type="evidence" value="ECO:0007669"/>
    <property type="project" value="InterPro"/>
</dbReference>
<name>A0A538TIG8_UNCEI</name>
<dbReference type="EC" id="1.1.1.3" evidence="4 13"/>
<dbReference type="GO" id="GO:0009086">
    <property type="term" value="P:methionine biosynthetic process"/>
    <property type="evidence" value="ECO:0007669"/>
    <property type="project" value="UniProtKB-KW"/>
</dbReference>
<accession>A0A538TIG8</accession>
<organism evidence="17 18">
    <name type="scientific">Eiseniibacteriota bacterium</name>
    <dbReference type="NCBI Taxonomy" id="2212470"/>
    <lineage>
        <taxon>Bacteria</taxon>
        <taxon>Candidatus Eiseniibacteriota</taxon>
    </lineage>
</organism>
<dbReference type="PIRSF" id="PIRSF000098">
    <property type="entry name" value="Homoser_dehydrog"/>
    <property type="match status" value="1"/>
</dbReference>
<evidence type="ECO:0000256" key="8">
    <source>
        <dbReference type="ARBA" id="ARBA00022857"/>
    </source>
</evidence>
<evidence type="ECO:0000256" key="3">
    <source>
        <dbReference type="ARBA" id="ARBA00006753"/>
    </source>
</evidence>